<feature type="transmembrane region" description="Helical" evidence="1">
    <location>
        <begin position="32"/>
        <end position="56"/>
    </location>
</feature>
<keyword evidence="3" id="KW-1185">Reference proteome</keyword>
<protein>
    <submittedName>
        <fullName evidence="2">Uncharacterized protein</fullName>
    </submittedName>
</protein>
<dbReference type="EMBL" id="CP107020">
    <property type="protein sequence ID" value="UYG15681.1"/>
    <property type="molecule type" value="Genomic_DNA"/>
</dbReference>
<feature type="transmembrane region" description="Helical" evidence="1">
    <location>
        <begin position="6"/>
        <end position="25"/>
    </location>
</feature>
<feature type="transmembrane region" description="Helical" evidence="1">
    <location>
        <begin position="516"/>
        <end position="535"/>
    </location>
</feature>
<sequence>MDAVVPLLLAACLVVLPGLASLLIVRARSPFVIGYAPPVSCLMLLVASAVLSALGIPWRLGAVLLVLAIMVLALGAGALLSGRLAHRARTSRPRRAGRRPDGRPGARDVVARAVDPDIDPADPHALDEARRRRRRRARIAAAVLPLGALAGSAAVVVPALAGMGGIDTLNGSYDAFFHYSALAFIRADGDAFPLTALAPMYGGAQAYYPTTWHMVASLLPGDVITAANAAVLVTLGLVAPSTAALLHTVVPRRRDPLPRALAIAAITCSSALFLSLPATALVFGLWPFAFAVALLPAAVGALAELLHRGEVGLRRRGAAALVICGTASVHPSILITLAVVMGAIALIAALALLETRGRRVLGAAALAALLVGGFGVVRVVIAHLAPMAELTHQEPTNALTPLLVLLGDRPRVRALPYEPLFMLPLLALAAVGAVRAVLLRSRALLVALVCAVIAVVLTYATQSHVPALRALSAPWYGARERIAPLFAMSVMVLACGGLLWRPHGRTGGMSERTSRRLIAIVAAVLVVVTVIGAAVPTRVRLVGSLAYGAWGLHLQPYVTAPERAFIERAAAELPPGAVVLGDPRDGTPLFWSLGGVEVVYPSLAGPQTLDGRRVARYGDEYREDAKVCTSLTDLHVAYLYRDESARDGDYFGTPEENLLWQGLRTMPAGDLRVVDRSGDYVLYRLVLPC</sequence>
<evidence type="ECO:0000313" key="3">
    <source>
        <dbReference type="Proteomes" id="UP001164305"/>
    </source>
</evidence>
<feature type="transmembrane region" description="Helical" evidence="1">
    <location>
        <begin position="223"/>
        <end position="248"/>
    </location>
</feature>
<feature type="transmembrane region" description="Helical" evidence="1">
    <location>
        <begin position="335"/>
        <end position="353"/>
    </location>
</feature>
<name>A0ABY6FXM8_9MICO</name>
<feature type="transmembrane region" description="Helical" evidence="1">
    <location>
        <begin position="62"/>
        <end position="85"/>
    </location>
</feature>
<gene>
    <name evidence="2" type="ORF">BRM3_08480</name>
</gene>
<dbReference type="RefSeq" id="WP_263592895.1">
    <property type="nucleotide sequence ID" value="NZ_CP107020.1"/>
</dbReference>
<keyword evidence="1" id="KW-1133">Transmembrane helix</keyword>
<feature type="transmembrane region" description="Helical" evidence="1">
    <location>
        <begin position="482"/>
        <end position="500"/>
    </location>
</feature>
<accession>A0ABY6FXM8</accession>
<feature type="transmembrane region" description="Helical" evidence="1">
    <location>
        <begin position="443"/>
        <end position="462"/>
    </location>
</feature>
<dbReference type="Proteomes" id="UP001164305">
    <property type="component" value="Chromosome"/>
</dbReference>
<feature type="transmembrane region" description="Helical" evidence="1">
    <location>
        <begin position="139"/>
        <end position="161"/>
    </location>
</feature>
<dbReference type="InterPro" id="IPR046671">
    <property type="entry name" value="DUF6541"/>
</dbReference>
<feature type="transmembrane region" description="Helical" evidence="1">
    <location>
        <begin position="360"/>
        <end position="381"/>
    </location>
</feature>
<dbReference type="Pfam" id="PF20176">
    <property type="entry name" value="DUF6541"/>
    <property type="match status" value="1"/>
</dbReference>
<keyword evidence="1" id="KW-0812">Transmembrane</keyword>
<keyword evidence="1" id="KW-0472">Membrane</keyword>
<evidence type="ECO:0000313" key="2">
    <source>
        <dbReference type="EMBL" id="UYG15681.1"/>
    </source>
</evidence>
<proteinExistence type="predicted"/>
<feature type="transmembrane region" description="Helical" evidence="1">
    <location>
        <begin position="420"/>
        <end position="438"/>
    </location>
</feature>
<reference evidence="2" key="1">
    <citation type="submission" date="2022-10" db="EMBL/GenBank/DDBJ databases">
        <title>Whole-Genome Sequencing of Brachybacterium huguangmaarense BRM-3, Isolated from Betula schmidtii.</title>
        <authorList>
            <person name="Haam D."/>
        </authorList>
    </citation>
    <scope>NUCLEOTIDE SEQUENCE</scope>
    <source>
        <strain evidence="2">BRM-3</strain>
    </source>
</reference>
<evidence type="ECO:0000256" key="1">
    <source>
        <dbReference type="SAM" id="Phobius"/>
    </source>
</evidence>
<organism evidence="2 3">
    <name type="scientific">Brachybacterium huguangmaarense</name>
    <dbReference type="NCBI Taxonomy" id="1652028"/>
    <lineage>
        <taxon>Bacteria</taxon>
        <taxon>Bacillati</taxon>
        <taxon>Actinomycetota</taxon>
        <taxon>Actinomycetes</taxon>
        <taxon>Micrococcales</taxon>
        <taxon>Dermabacteraceae</taxon>
        <taxon>Brachybacterium</taxon>
    </lineage>
</organism>